<comment type="similarity">
    <text evidence="1">Belongs to the sigma-70 factor family. ECF subfamily.</text>
</comment>
<dbReference type="Gene3D" id="1.10.10.10">
    <property type="entry name" value="Winged helix-like DNA-binding domain superfamily/Winged helix DNA-binding domain"/>
    <property type="match status" value="1"/>
</dbReference>
<evidence type="ECO:0000256" key="5">
    <source>
        <dbReference type="ARBA" id="ARBA00023163"/>
    </source>
</evidence>
<keyword evidence="3" id="KW-0731">Sigma factor</keyword>
<dbReference type="Proteomes" id="UP000181997">
    <property type="component" value="Unassembled WGS sequence"/>
</dbReference>
<dbReference type="InterPro" id="IPR014284">
    <property type="entry name" value="RNA_pol_sigma-70_dom"/>
</dbReference>
<evidence type="ECO:0000256" key="3">
    <source>
        <dbReference type="ARBA" id="ARBA00023082"/>
    </source>
</evidence>
<dbReference type="Pfam" id="PF04542">
    <property type="entry name" value="Sigma70_r2"/>
    <property type="match status" value="1"/>
</dbReference>
<dbReference type="CDD" id="cd06171">
    <property type="entry name" value="Sigma70_r4"/>
    <property type="match status" value="1"/>
</dbReference>
<evidence type="ECO:0000256" key="2">
    <source>
        <dbReference type="ARBA" id="ARBA00023015"/>
    </source>
</evidence>
<dbReference type="InterPro" id="IPR013325">
    <property type="entry name" value="RNA_pol_sigma_r2"/>
</dbReference>
<evidence type="ECO:0000259" key="6">
    <source>
        <dbReference type="Pfam" id="PF04542"/>
    </source>
</evidence>
<dbReference type="PANTHER" id="PTHR43133">
    <property type="entry name" value="RNA POLYMERASE ECF-TYPE SIGMA FACTO"/>
    <property type="match status" value="1"/>
</dbReference>
<dbReference type="SUPFAM" id="SSF88659">
    <property type="entry name" value="Sigma3 and sigma4 domains of RNA polymerase sigma factors"/>
    <property type="match status" value="1"/>
</dbReference>
<dbReference type="InterPro" id="IPR039425">
    <property type="entry name" value="RNA_pol_sigma-70-like"/>
</dbReference>
<dbReference type="InterPro" id="IPR007627">
    <property type="entry name" value="RNA_pol_sigma70_r2"/>
</dbReference>
<dbReference type="GO" id="GO:0006352">
    <property type="term" value="P:DNA-templated transcription initiation"/>
    <property type="evidence" value="ECO:0007669"/>
    <property type="project" value="InterPro"/>
</dbReference>
<name>A0A1C4C784_9BACI</name>
<dbReference type="InterPro" id="IPR013249">
    <property type="entry name" value="RNA_pol_sigma70_r4_t2"/>
</dbReference>
<dbReference type="InterPro" id="IPR013324">
    <property type="entry name" value="RNA_pol_sigma_r3/r4-like"/>
</dbReference>
<organism evidence="8 9">
    <name type="scientific">[Bacillus] enclensis</name>
    <dbReference type="NCBI Taxonomy" id="1402860"/>
    <lineage>
        <taxon>Bacteria</taxon>
        <taxon>Bacillati</taxon>
        <taxon>Bacillota</taxon>
        <taxon>Bacilli</taxon>
        <taxon>Bacillales</taxon>
        <taxon>Bacillaceae</taxon>
        <taxon>Rossellomorea</taxon>
    </lineage>
</organism>
<gene>
    <name evidence="8" type="ORF">GA0061094_2710</name>
</gene>
<evidence type="ECO:0000313" key="8">
    <source>
        <dbReference type="EMBL" id="SCC14979.1"/>
    </source>
</evidence>
<feature type="domain" description="RNA polymerase sigma-70 region 2" evidence="6">
    <location>
        <begin position="25"/>
        <end position="94"/>
    </location>
</feature>
<accession>A0A1C4C784</accession>
<dbReference type="SUPFAM" id="SSF88946">
    <property type="entry name" value="Sigma2 domain of RNA polymerase sigma factors"/>
    <property type="match status" value="1"/>
</dbReference>
<dbReference type="PANTHER" id="PTHR43133:SF8">
    <property type="entry name" value="RNA POLYMERASE SIGMA FACTOR HI_1459-RELATED"/>
    <property type="match status" value="1"/>
</dbReference>
<keyword evidence="2" id="KW-0805">Transcription regulation</keyword>
<reference evidence="9" key="1">
    <citation type="submission" date="2016-08" db="EMBL/GenBank/DDBJ databases">
        <authorList>
            <person name="Varghese N."/>
            <person name="Submissions Spin"/>
        </authorList>
    </citation>
    <scope>NUCLEOTIDE SEQUENCE [LARGE SCALE GENOMIC DNA]</scope>
    <source>
        <strain evidence="9">SGD-1123</strain>
    </source>
</reference>
<evidence type="ECO:0000256" key="1">
    <source>
        <dbReference type="ARBA" id="ARBA00010641"/>
    </source>
</evidence>
<protein>
    <submittedName>
        <fullName evidence="8">RNA polymerase sigma-70 factor, ECF subfamily</fullName>
    </submittedName>
</protein>
<keyword evidence="4" id="KW-0238">DNA-binding</keyword>
<dbReference type="AlphaFoldDB" id="A0A1C4C784"/>
<dbReference type="Pfam" id="PF08281">
    <property type="entry name" value="Sigma70_r4_2"/>
    <property type="match status" value="1"/>
</dbReference>
<dbReference type="GO" id="GO:0016987">
    <property type="term" value="F:sigma factor activity"/>
    <property type="evidence" value="ECO:0007669"/>
    <property type="project" value="UniProtKB-KW"/>
</dbReference>
<proteinExistence type="inferred from homology"/>
<sequence>MMKSTPANFIPRLKKRKEDALVYVIDTYMPLVKTIAAKILNSMHDQDIDECVNDVFLTVWENARQFQGEAADFKKWIGMIAKYKAIDRYRHAKKRREREKSDVLLKEKAGAAATEESVMMREGRNELLAAINRLKDDDRDIFMMKYYLELSNREIADHLGLSKAAVDNRLYRGKKILATNLKLKELLI</sequence>
<keyword evidence="5" id="KW-0804">Transcription</keyword>
<dbReference type="NCBIfam" id="TIGR02937">
    <property type="entry name" value="sigma70-ECF"/>
    <property type="match status" value="1"/>
</dbReference>
<dbReference type="Gene3D" id="1.10.1740.10">
    <property type="match status" value="1"/>
</dbReference>
<dbReference type="GO" id="GO:0003677">
    <property type="term" value="F:DNA binding"/>
    <property type="evidence" value="ECO:0007669"/>
    <property type="project" value="UniProtKB-KW"/>
</dbReference>
<dbReference type="InterPro" id="IPR036388">
    <property type="entry name" value="WH-like_DNA-bd_sf"/>
</dbReference>
<evidence type="ECO:0000313" key="9">
    <source>
        <dbReference type="Proteomes" id="UP000181997"/>
    </source>
</evidence>
<evidence type="ECO:0000259" key="7">
    <source>
        <dbReference type="Pfam" id="PF08281"/>
    </source>
</evidence>
<evidence type="ECO:0000256" key="4">
    <source>
        <dbReference type="ARBA" id="ARBA00023125"/>
    </source>
</evidence>
<keyword evidence="9" id="KW-1185">Reference proteome</keyword>
<feature type="domain" description="RNA polymerase sigma factor 70 region 4 type 2" evidence="7">
    <location>
        <begin position="125"/>
        <end position="176"/>
    </location>
</feature>
<dbReference type="EMBL" id="FMAU01000003">
    <property type="protein sequence ID" value="SCC14979.1"/>
    <property type="molecule type" value="Genomic_DNA"/>
</dbReference>